<feature type="compositionally biased region" description="Low complexity" evidence="1">
    <location>
        <begin position="126"/>
        <end position="142"/>
    </location>
</feature>
<dbReference type="KEGG" id="enn:FRE64_06185"/>
<protein>
    <submittedName>
        <fullName evidence="2">Uncharacterized protein</fullName>
    </submittedName>
</protein>
<accession>A0A5B8NJR2</accession>
<evidence type="ECO:0000256" key="1">
    <source>
        <dbReference type="SAM" id="MobiDB-lite"/>
    </source>
</evidence>
<reference evidence="2" key="1">
    <citation type="submission" date="2019-08" db="EMBL/GenBank/DDBJ databases">
        <title>Carotenoids and Carotenoid Binding Proteins in the Halophilic Cyanobacterium Euhalothece sp. ZM00.</title>
        <authorList>
            <person name="Cho S.M."/>
            <person name="Song J.Y."/>
            <person name="Park Y.-I."/>
        </authorList>
    </citation>
    <scope>NUCLEOTIDE SEQUENCE [LARGE SCALE GENOMIC DNA]</scope>
    <source>
        <strain evidence="2">Z-M001</strain>
    </source>
</reference>
<evidence type="ECO:0000313" key="3">
    <source>
        <dbReference type="Proteomes" id="UP000318453"/>
    </source>
</evidence>
<dbReference type="AlphaFoldDB" id="A0A5B8NJR2"/>
<name>A0A5B8NJR2_9CHRO</name>
<keyword evidence="3" id="KW-1185">Reference proteome</keyword>
<feature type="region of interest" description="Disordered" evidence="1">
    <location>
        <begin position="73"/>
        <end position="158"/>
    </location>
</feature>
<organism evidence="2 3">
    <name type="scientific">Euhalothece natronophila Z-M001</name>
    <dbReference type="NCBI Taxonomy" id="522448"/>
    <lineage>
        <taxon>Bacteria</taxon>
        <taxon>Bacillati</taxon>
        <taxon>Cyanobacteriota</taxon>
        <taxon>Cyanophyceae</taxon>
        <taxon>Oscillatoriophycideae</taxon>
        <taxon>Chroococcales</taxon>
        <taxon>Halothecacae</taxon>
        <taxon>Halothece cluster</taxon>
        <taxon>Euhalothece</taxon>
    </lineage>
</organism>
<evidence type="ECO:0000313" key="2">
    <source>
        <dbReference type="EMBL" id="QDZ39553.1"/>
    </source>
</evidence>
<gene>
    <name evidence="2" type="ORF">FRE64_06185</name>
</gene>
<sequence length="218" mass="24189">MFEQFRSHFPRGSLISELVQIDHGKYIVRATVQNEGLTLATGLAAADTVEQAEDQARIRALAVLNISISSSKSVHHSPQSYSQEKTPRPTASSQTANASSSSLSQNLSSEVSFSVESEEKPVTELSQSSQETISEPETSESTVNGSGESHSSDENFIDHSDIIARTNVELRRLQWTSEQGRKFLQETYGKRSRTLLSESELLQFLEYLEKQPTPPQQE</sequence>
<dbReference type="EMBL" id="CP042326">
    <property type="protein sequence ID" value="QDZ39553.1"/>
    <property type="molecule type" value="Genomic_DNA"/>
</dbReference>
<feature type="compositionally biased region" description="Low complexity" evidence="1">
    <location>
        <begin position="90"/>
        <end position="115"/>
    </location>
</feature>
<feature type="compositionally biased region" description="Low complexity" evidence="1">
    <location>
        <begin position="73"/>
        <end position="82"/>
    </location>
</feature>
<dbReference type="RefSeq" id="WP_146295154.1">
    <property type="nucleotide sequence ID" value="NZ_CP042326.1"/>
</dbReference>
<dbReference type="Proteomes" id="UP000318453">
    <property type="component" value="Chromosome"/>
</dbReference>
<proteinExistence type="predicted"/>
<dbReference type="OrthoDB" id="482635at2"/>